<dbReference type="AlphaFoldDB" id="A0A1H5W539"/>
<dbReference type="OrthoDB" id="7851643at2"/>
<feature type="domain" description="Streptomycin biosynthesis protein StrF" evidence="1">
    <location>
        <begin position="4"/>
        <end position="198"/>
    </location>
</feature>
<gene>
    <name evidence="2" type="ORF">SAMN05421847_1103</name>
</gene>
<evidence type="ECO:0000313" key="3">
    <source>
        <dbReference type="Proteomes" id="UP000236738"/>
    </source>
</evidence>
<keyword evidence="3" id="KW-1185">Reference proteome</keyword>
<dbReference type="InterPro" id="IPR059123">
    <property type="entry name" value="StrF_dom"/>
</dbReference>
<sequence>MLSIIISSYQKDFYENLVENINETIGEAFLYEILPIWNPKLMGICAAYNLGAKKSKFENLLFLHEDLIFKTKNWGEKLISHLTQKNTGIIGVAGSSYVPKAPFSWTVAEKYNVVNILQGNKEDANSILLNSTKSNRNKVFAVDGVFLAVKKEVFNQCKFDEDLLKGFHGYDLDFSLSVAKQFQNYVIDDILIEHFSKGNLDCEWLQANIKVRQKHNFKFQERADAETERQNFLGFLYKYFECKPVNFKNLIFTLGFYPFWSLKMKDHYLILKKYFNYFRYRADINKKQIITKLLK</sequence>
<accession>A0A1H5W539</accession>
<dbReference type="GO" id="GO:0016740">
    <property type="term" value="F:transferase activity"/>
    <property type="evidence" value="ECO:0007669"/>
    <property type="project" value="UniProtKB-KW"/>
</dbReference>
<evidence type="ECO:0000259" key="1">
    <source>
        <dbReference type="Pfam" id="PF13712"/>
    </source>
</evidence>
<keyword evidence="2" id="KW-0808">Transferase</keyword>
<reference evidence="3" key="1">
    <citation type="submission" date="2016-10" db="EMBL/GenBank/DDBJ databases">
        <authorList>
            <person name="Varghese N."/>
            <person name="Submissions S."/>
        </authorList>
    </citation>
    <scope>NUCLEOTIDE SEQUENCE [LARGE SCALE GENOMIC DNA]</scope>
    <source>
        <strain evidence="3">DSM 21580</strain>
    </source>
</reference>
<dbReference type="RefSeq" id="WP_103913108.1">
    <property type="nucleotide sequence ID" value="NZ_FNUS01000002.1"/>
</dbReference>
<dbReference type="Gene3D" id="3.90.550.10">
    <property type="entry name" value="Spore Coat Polysaccharide Biosynthesis Protein SpsA, Chain A"/>
    <property type="match status" value="1"/>
</dbReference>
<dbReference type="SUPFAM" id="SSF53448">
    <property type="entry name" value="Nucleotide-diphospho-sugar transferases"/>
    <property type="match status" value="1"/>
</dbReference>
<dbReference type="EMBL" id="FNUS01000002">
    <property type="protein sequence ID" value="SEF94605.1"/>
    <property type="molecule type" value="Genomic_DNA"/>
</dbReference>
<protein>
    <submittedName>
        <fullName evidence="2">Glycosyltransferase like family protein</fullName>
    </submittedName>
</protein>
<dbReference type="InterPro" id="IPR029044">
    <property type="entry name" value="Nucleotide-diphossugar_trans"/>
</dbReference>
<dbReference type="Proteomes" id="UP000236738">
    <property type="component" value="Unassembled WGS sequence"/>
</dbReference>
<proteinExistence type="predicted"/>
<name>A0A1H5W539_9FLAO</name>
<organism evidence="2 3">
    <name type="scientific">Halpernia humi</name>
    <dbReference type="NCBI Taxonomy" id="493375"/>
    <lineage>
        <taxon>Bacteria</taxon>
        <taxon>Pseudomonadati</taxon>
        <taxon>Bacteroidota</taxon>
        <taxon>Flavobacteriia</taxon>
        <taxon>Flavobacteriales</taxon>
        <taxon>Weeksellaceae</taxon>
        <taxon>Chryseobacterium group</taxon>
        <taxon>Halpernia</taxon>
    </lineage>
</organism>
<evidence type="ECO:0000313" key="2">
    <source>
        <dbReference type="EMBL" id="SEF94605.1"/>
    </source>
</evidence>
<dbReference type="Pfam" id="PF13712">
    <property type="entry name" value="Glyco_tranf_2_5"/>
    <property type="match status" value="1"/>
</dbReference>